<feature type="non-terminal residue" evidence="2">
    <location>
        <position position="1"/>
    </location>
</feature>
<sequence length="693" mass="74304">MEPLRVADSDAPLSHSLLDEDVTVRKQNIGFSSRQSYETPTGKNWPAGPDHVHRFAISSIISPLLDAVLILIALLFFCLGIAALCIKDRPTGDRFGTAIQEAMKLGPTIYPIIFAAITGRALKSVGRYRVERGIRLSTLWPIMNTKTIFDAALSQWNMRRLSLTASLLGLVWALSPIGGQASLRVVYITNATSIIPKELRYMDTGPLGHMFTDQGVIASSELEANASGLPLSMSATYFAGLMQGVDTKISPRDAWGNPKIPNIQLLDTSLANSSGWIEFPNTTTVESWNSLLGLPIAGLPNDGVTEFTVETSYIVLSTPSITFDTKAVGVKLGMNVRCVGCINVDLDGSEGFIRVFEFLGSPYTELINKTELTNSSYTNAQTIIFTQGTEGSPVVVTGQVTEQHVETAMRCESGICHATAVRQSTTDHRPANLTTLDYWGTFALDMISAASQTPYATTSSPSEVFITNASTIPVLTGLLYGNQQAEQVVNFSTIDPVILSQRATMLINTAVQIFLSPVGFAGNLPSSNLSLYGLPHNPANGANVSMAAYNMSLRGLDLLDLVQPVLLNDPPFVGASTMANVTTFTEVYKPDYAWVILLLLSSAVLAITGLIGLFVNLAIKAPDVFDPVMGLTYGNPYLGLPGDASVLDATDRARILGGLKVRLGDVKAVDSVGRIALGKAGKVLPISKGKLYD</sequence>
<proteinExistence type="predicted"/>
<keyword evidence="1" id="KW-0812">Transmembrane</keyword>
<feature type="non-terminal residue" evidence="2">
    <location>
        <position position="693"/>
    </location>
</feature>
<evidence type="ECO:0000313" key="2">
    <source>
        <dbReference type="EMBL" id="RFU28900.1"/>
    </source>
</evidence>
<gene>
    <name evidence="2" type="ORF">B7463_g7423</name>
</gene>
<feature type="transmembrane region" description="Helical" evidence="1">
    <location>
        <begin position="592"/>
        <end position="619"/>
    </location>
</feature>
<reference evidence="2 3" key="1">
    <citation type="submission" date="2018-05" db="EMBL/GenBank/DDBJ databases">
        <title>Draft genome sequence of Scytalidium lignicola DSM 105466, a ubiquitous saprotrophic fungus.</title>
        <authorList>
            <person name="Buettner E."/>
            <person name="Gebauer A.M."/>
            <person name="Hofrichter M."/>
            <person name="Liers C."/>
            <person name="Kellner H."/>
        </authorList>
    </citation>
    <scope>NUCLEOTIDE SEQUENCE [LARGE SCALE GENOMIC DNA]</scope>
    <source>
        <strain evidence="2 3">DSM 105466</strain>
    </source>
</reference>
<protein>
    <submittedName>
        <fullName evidence="2">Uncharacterized protein</fullName>
    </submittedName>
</protein>
<comment type="caution">
    <text evidence="2">The sequence shown here is derived from an EMBL/GenBank/DDBJ whole genome shotgun (WGS) entry which is preliminary data.</text>
</comment>
<dbReference type="EMBL" id="NCSJ02000146">
    <property type="protein sequence ID" value="RFU28900.1"/>
    <property type="molecule type" value="Genomic_DNA"/>
</dbReference>
<accession>A0A3E2H682</accession>
<keyword evidence="1" id="KW-1133">Transmembrane helix</keyword>
<evidence type="ECO:0000313" key="3">
    <source>
        <dbReference type="Proteomes" id="UP000258309"/>
    </source>
</evidence>
<evidence type="ECO:0000256" key="1">
    <source>
        <dbReference type="SAM" id="Phobius"/>
    </source>
</evidence>
<dbReference type="AlphaFoldDB" id="A0A3E2H682"/>
<keyword evidence="3" id="KW-1185">Reference proteome</keyword>
<organism evidence="2 3">
    <name type="scientific">Scytalidium lignicola</name>
    <name type="common">Hyphomycete</name>
    <dbReference type="NCBI Taxonomy" id="5539"/>
    <lineage>
        <taxon>Eukaryota</taxon>
        <taxon>Fungi</taxon>
        <taxon>Dikarya</taxon>
        <taxon>Ascomycota</taxon>
        <taxon>Pezizomycotina</taxon>
        <taxon>Leotiomycetes</taxon>
        <taxon>Leotiomycetes incertae sedis</taxon>
        <taxon>Scytalidium</taxon>
    </lineage>
</organism>
<feature type="transmembrane region" description="Helical" evidence="1">
    <location>
        <begin position="161"/>
        <end position="179"/>
    </location>
</feature>
<feature type="transmembrane region" description="Helical" evidence="1">
    <location>
        <begin position="67"/>
        <end position="86"/>
    </location>
</feature>
<dbReference type="OrthoDB" id="3692311at2759"/>
<dbReference type="STRING" id="5539.A0A3E2H682"/>
<dbReference type="Proteomes" id="UP000258309">
    <property type="component" value="Unassembled WGS sequence"/>
</dbReference>
<dbReference type="OMA" id="SGRSMKM"/>
<name>A0A3E2H682_SCYLI</name>
<keyword evidence="1" id="KW-0472">Membrane</keyword>